<evidence type="ECO:0000313" key="2">
    <source>
        <dbReference type="EMBL" id="QDU36108.1"/>
    </source>
</evidence>
<organism evidence="2 3">
    <name type="scientific">Maioricimonas rarisocia</name>
    <dbReference type="NCBI Taxonomy" id="2528026"/>
    <lineage>
        <taxon>Bacteria</taxon>
        <taxon>Pseudomonadati</taxon>
        <taxon>Planctomycetota</taxon>
        <taxon>Planctomycetia</taxon>
        <taxon>Planctomycetales</taxon>
        <taxon>Planctomycetaceae</taxon>
        <taxon>Maioricimonas</taxon>
    </lineage>
</organism>
<dbReference type="Proteomes" id="UP000320496">
    <property type="component" value="Chromosome"/>
</dbReference>
<evidence type="ECO:0000259" key="1">
    <source>
        <dbReference type="Pfam" id="PF05050"/>
    </source>
</evidence>
<dbReference type="OrthoDB" id="269823at2"/>
<dbReference type="EMBL" id="CP036275">
    <property type="protein sequence ID" value="QDU36108.1"/>
    <property type="molecule type" value="Genomic_DNA"/>
</dbReference>
<sequence>MRLVGRIKSLLNDVARSRGYHIERIVDYGEHELDILRLAVESLRPEDPGFYFVQVGAHDGRTGDPLFRFVERYHWRGLLLEPQPDVFKALAENYSGETQLVLENAALAREDGTLPLYTVDGATYLASFDRGRLRDRVRDPARITEIPVDTVCFATLVERHAINRVDILQIDAEGFDFEIIRMALHSPLPKPRMIRYEHLHLSPADRGACADLLASHGYRMFRDGTDTMAYLQASQ</sequence>
<reference evidence="2 3" key="1">
    <citation type="submission" date="2019-02" db="EMBL/GenBank/DDBJ databases">
        <title>Deep-cultivation of Planctomycetes and their phenomic and genomic characterization uncovers novel biology.</title>
        <authorList>
            <person name="Wiegand S."/>
            <person name="Jogler M."/>
            <person name="Boedeker C."/>
            <person name="Pinto D."/>
            <person name="Vollmers J."/>
            <person name="Rivas-Marin E."/>
            <person name="Kohn T."/>
            <person name="Peeters S.H."/>
            <person name="Heuer A."/>
            <person name="Rast P."/>
            <person name="Oberbeckmann S."/>
            <person name="Bunk B."/>
            <person name="Jeske O."/>
            <person name="Meyerdierks A."/>
            <person name="Storesund J.E."/>
            <person name="Kallscheuer N."/>
            <person name="Luecker S."/>
            <person name="Lage O.M."/>
            <person name="Pohl T."/>
            <person name="Merkel B.J."/>
            <person name="Hornburger P."/>
            <person name="Mueller R.-W."/>
            <person name="Bruemmer F."/>
            <person name="Labrenz M."/>
            <person name="Spormann A.M."/>
            <person name="Op den Camp H."/>
            <person name="Overmann J."/>
            <person name="Amann R."/>
            <person name="Jetten M.S.M."/>
            <person name="Mascher T."/>
            <person name="Medema M.H."/>
            <person name="Devos D.P."/>
            <person name="Kaster A.-K."/>
            <person name="Ovreas L."/>
            <person name="Rohde M."/>
            <person name="Galperin M.Y."/>
            <person name="Jogler C."/>
        </authorList>
    </citation>
    <scope>NUCLEOTIDE SEQUENCE [LARGE SCALE GENOMIC DNA]</scope>
    <source>
        <strain evidence="2 3">Mal4</strain>
    </source>
</reference>
<dbReference type="Pfam" id="PF05050">
    <property type="entry name" value="Methyltransf_21"/>
    <property type="match status" value="1"/>
</dbReference>
<dbReference type="InterPro" id="IPR029063">
    <property type="entry name" value="SAM-dependent_MTases_sf"/>
</dbReference>
<dbReference type="SUPFAM" id="SSF53335">
    <property type="entry name" value="S-adenosyl-L-methionine-dependent methyltransferases"/>
    <property type="match status" value="1"/>
</dbReference>
<gene>
    <name evidence="2" type="ORF">Mal4_03910</name>
</gene>
<name>A0A517Z0V1_9PLAN</name>
<protein>
    <recommendedName>
        <fullName evidence="1">Methyltransferase FkbM domain-containing protein</fullName>
    </recommendedName>
</protein>
<dbReference type="AlphaFoldDB" id="A0A517Z0V1"/>
<dbReference type="NCBIfam" id="TIGR01444">
    <property type="entry name" value="fkbM_fam"/>
    <property type="match status" value="1"/>
</dbReference>
<proteinExistence type="predicted"/>
<dbReference type="Gene3D" id="3.40.50.150">
    <property type="entry name" value="Vaccinia Virus protein VP39"/>
    <property type="match status" value="1"/>
</dbReference>
<evidence type="ECO:0000313" key="3">
    <source>
        <dbReference type="Proteomes" id="UP000320496"/>
    </source>
</evidence>
<dbReference type="KEGG" id="mri:Mal4_03910"/>
<keyword evidence="3" id="KW-1185">Reference proteome</keyword>
<dbReference type="InterPro" id="IPR006342">
    <property type="entry name" value="FkbM_mtfrase"/>
</dbReference>
<accession>A0A517Z0V1</accession>
<feature type="domain" description="Methyltransferase FkbM" evidence="1">
    <location>
        <begin position="54"/>
        <end position="220"/>
    </location>
</feature>
<dbReference type="RefSeq" id="WP_145366810.1">
    <property type="nucleotide sequence ID" value="NZ_CP036275.1"/>
</dbReference>